<dbReference type="GO" id="GO:0006351">
    <property type="term" value="P:DNA-templated transcription"/>
    <property type="evidence" value="ECO:0007669"/>
    <property type="project" value="InterPro"/>
</dbReference>
<keyword evidence="2" id="KW-0479">Metal-binding</keyword>
<dbReference type="GO" id="GO:0003677">
    <property type="term" value="F:DNA binding"/>
    <property type="evidence" value="ECO:0007669"/>
    <property type="project" value="InterPro"/>
</dbReference>
<dbReference type="AlphaFoldDB" id="A0A9W8K160"/>
<dbReference type="SUPFAM" id="SSF50022">
    <property type="entry name" value="ISP domain"/>
    <property type="match status" value="1"/>
</dbReference>
<evidence type="ECO:0000256" key="2">
    <source>
        <dbReference type="ARBA" id="ARBA00022723"/>
    </source>
</evidence>
<evidence type="ECO:0000256" key="5">
    <source>
        <dbReference type="ARBA" id="ARBA00023242"/>
    </source>
</evidence>
<dbReference type="PROSITE" id="PS51296">
    <property type="entry name" value="RIESKE"/>
    <property type="match status" value="1"/>
</dbReference>
<dbReference type="Pfam" id="PF00355">
    <property type="entry name" value="Rieske"/>
    <property type="match status" value="1"/>
</dbReference>
<dbReference type="OrthoDB" id="39175at2759"/>
<evidence type="ECO:0000313" key="8">
    <source>
        <dbReference type="EMBL" id="KAJ3509576.1"/>
    </source>
</evidence>
<dbReference type="PANTHER" id="PTHR42782">
    <property type="entry name" value="SI:CH73-314G15.3"/>
    <property type="match status" value="1"/>
</dbReference>
<name>A0A9W8K160_9AGAR</name>
<feature type="compositionally biased region" description="Low complexity" evidence="6">
    <location>
        <begin position="445"/>
        <end position="468"/>
    </location>
</feature>
<feature type="region of interest" description="Disordered" evidence="6">
    <location>
        <begin position="552"/>
        <end position="572"/>
    </location>
</feature>
<sequence>MPGPATDLGIRATLIEQHSPPEILVHGLVKPEDVEKLFQIFYERVNPFISLLDPVLHTPASTFARCPFLFTVVCAIASRYYAEKSEIYPIAMHFAKHSAANALIDGWKSVELCQAYILMSIYAVPARRWEEDRSWLYTGLAIRIATDLNLHQVTMTKTTSEKQEREILNKTRVWMICFNLDRSTATQFGKPSTIKEDFITKGAKDWYKKSQYNHCYDIHLCAYSALLQIVAKFHDEIFSDSSSPTGLNKKVDFRAITLAHDANLTKYHDEWSQRFKADSDSNDPACVFRCSLLPFLVGYSRLVMFSFGFQQAYQRGFEAGDRIFFTTCLDAAKAVIENMIDGLAPSGYMRFAPDGHFIFASFASAFLLKLLKPEFSSFLVKEQENEIFDLIGRLIQTLSSPKISIDDRHTPKLYARFLAGLLSRHRRDGATVGRLQTMPPPSNQVSGSAPQASTSSVSSFSLSRPSGSGMQSGEPSFSQGSGGGGMNQTMDTPIYMPEATFAAGTGAIHFAADFDMAYEGNSFSDEEMLATMQAIKNPAWWSNMMMPGFSWPEGSPSPPANQMPSPYPSNMAPVASMPGLPGLHPSLASGQDLDIFKDDQPALTNNEATTSSSVINPNHRQIYVMEASCPHLGVDMSHAEIEECESSVVAVCPWHRYDFDLKTGKSETGLRACTYSVEVRTDPEDGLEKVFMETPEGGSNWRLVELRPVSEEFADPPPSAPVHILPQVATQVEPQQQEPVVPTTGAPKTLMEWAVLILNTPNPTLKVERTRHAVQLFRTAKLTSIGNKAKNAPRPPDVPPREASFARNMVDPNKVKSRKNRAVMLHALANIEQWAIDLAWDIIARFGPKHPDIPPAFFVDFTKMALDESKHFDLTIDPIRQYACSRLSMGISHRHRTLIPRAACHIHLVHEARGLDVNPATIERFRRAGDHDTVKVMEIIHADEVTHVTSGHRWFTWICAQANEGKGVDPVEAFREEVKRGWRGEVKGPFNVADREKAGLTPRFYEDLRGEMGLESKEVSERGDEETRSHLLVESIGTLSIGYDKQ</sequence>
<feature type="compositionally biased region" description="Polar residues" evidence="6">
    <location>
        <begin position="469"/>
        <end position="479"/>
    </location>
</feature>
<proteinExistence type="predicted"/>
<evidence type="ECO:0000256" key="4">
    <source>
        <dbReference type="ARBA" id="ARBA00023014"/>
    </source>
</evidence>
<dbReference type="CDD" id="cd03467">
    <property type="entry name" value="Rieske"/>
    <property type="match status" value="1"/>
</dbReference>
<dbReference type="GO" id="GO:0008270">
    <property type="term" value="F:zinc ion binding"/>
    <property type="evidence" value="ECO:0007669"/>
    <property type="project" value="InterPro"/>
</dbReference>
<dbReference type="Proteomes" id="UP001148786">
    <property type="component" value="Unassembled WGS sequence"/>
</dbReference>
<dbReference type="InterPro" id="IPR007219">
    <property type="entry name" value="XnlR_reg_dom"/>
</dbReference>
<dbReference type="SUPFAM" id="SSF47240">
    <property type="entry name" value="Ferritin-like"/>
    <property type="match status" value="1"/>
</dbReference>
<keyword evidence="9" id="KW-1185">Reference proteome</keyword>
<feature type="compositionally biased region" description="Pro residues" evidence="6">
    <location>
        <begin position="555"/>
        <end position="567"/>
    </location>
</feature>
<evidence type="ECO:0000256" key="6">
    <source>
        <dbReference type="SAM" id="MobiDB-lite"/>
    </source>
</evidence>
<keyword evidence="5" id="KW-0539">Nucleus</keyword>
<gene>
    <name evidence="8" type="ORF">NLJ89_g5151</name>
</gene>
<keyword evidence="4" id="KW-0411">Iron-sulfur</keyword>
<reference evidence="8" key="1">
    <citation type="submission" date="2022-07" db="EMBL/GenBank/DDBJ databases">
        <title>Genome Sequence of Agrocybe chaxingu.</title>
        <authorList>
            <person name="Buettner E."/>
        </authorList>
    </citation>
    <scope>NUCLEOTIDE SEQUENCE</scope>
    <source>
        <strain evidence="8">MP-N11</strain>
    </source>
</reference>
<dbReference type="InterPro" id="IPR009078">
    <property type="entry name" value="Ferritin-like_SF"/>
</dbReference>
<dbReference type="InterPro" id="IPR036922">
    <property type="entry name" value="Rieske_2Fe-2S_sf"/>
</dbReference>
<organism evidence="8 9">
    <name type="scientific">Agrocybe chaxingu</name>
    <dbReference type="NCBI Taxonomy" id="84603"/>
    <lineage>
        <taxon>Eukaryota</taxon>
        <taxon>Fungi</taxon>
        <taxon>Dikarya</taxon>
        <taxon>Basidiomycota</taxon>
        <taxon>Agaricomycotina</taxon>
        <taxon>Agaricomycetes</taxon>
        <taxon>Agaricomycetidae</taxon>
        <taxon>Agaricales</taxon>
        <taxon>Agaricineae</taxon>
        <taxon>Strophariaceae</taxon>
        <taxon>Agrocybe</taxon>
    </lineage>
</organism>
<dbReference type="PANTHER" id="PTHR42782:SF2">
    <property type="entry name" value="3-OXOACYL-[ACYL-CARRIER-PROTEIN] SYNTHASE-LIKE PROTEIN"/>
    <property type="match status" value="1"/>
</dbReference>
<comment type="caution">
    <text evidence="8">The sequence shown here is derived from an EMBL/GenBank/DDBJ whole genome shotgun (WGS) entry which is preliminary data.</text>
</comment>
<dbReference type="Gene3D" id="2.102.10.10">
    <property type="entry name" value="Rieske [2Fe-2S] iron-sulphur domain"/>
    <property type="match status" value="1"/>
</dbReference>
<dbReference type="CDD" id="cd00657">
    <property type="entry name" value="Ferritin_like"/>
    <property type="match status" value="1"/>
</dbReference>
<dbReference type="SMART" id="SM00906">
    <property type="entry name" value="Fungal_trans"/>
    <property type="match status" value="1"/>
</dbReference>
<evidence type="ECO:0000256" key="1">
    <source>
        <dbReference type="ARBA" id="ARBA00022714"/>
    </source>
</evidence>
<dbReference type="CDD" id="cd12148">
    <property type="entry name" value="fungal_TF_MHR"/>
    <property type="match status" value="1"/>
</dbReference>
<evidence type="ECO:0000313" key="9">
    <source>
        <dbReference type="Proteomes" id="UP001148786"/>
    </source>
</evidence>
<accession>A0A9W8K160</accession>
<feature type="domain" description="Rieske" evidence="7">
    <location>
        <begin position="621"/>
        <end position="690"/>
    </location>
</feature>
<dbReference type="InterPro" id="IPR007402">
    <property type="entry name" value="DUF455"/>
</dbReference>
<evidence type="ECO:0000256" key="3">
    <source>
        <dbReference type="ARBA" id="ARBA00023004"/>
    </source>
</evidence>
<dbReference type="GO" id="GO:0051537">
    <property type="term" value="F:2 iron, 2 sulfur cluster binding"/>
    <property type="evidence" value="ECO:0007669"/>
    <property type="project" value="UniProtKB-KW"/>
</dbReference>
<dbReference type="InterPro" id="IPR017941">
    <property type="entry name" value="Rieske_2Fe-2S"/>
</dbReference>
<dbReference type="Pfam" id="PF04305">
    <property type="entry name" value="DUF455"/>
    <property type="match status" value="1"/>
</dbReference>
<feature type="region of interest" description="Disordered" evidence="6">
    <location>
        <begin position="432"/>
        <end position="490"/>
    </location>
</feature>
<protein>
    <recommendedName>
        <fullName evidence="7">Rieske domain-containing protein</fullName>
    </recommendedName>
</protein>
<keyword evidence="3" id="KW-0408">Iron</keyword>
<keyword evidence="1" id="KW-0001">2Fe-2S</keyword>
<evidence type="ECO:0000259" key="7">
    <source>
        <dbReference type="PROSITE" id="PS51296"/>
    </source>
</evidence>
<dbReference type="EMBL" id="JANKHO010000466">
    <property type="protein sequence ID" value="KAJ3509576.1"/>
    <property type="molecule type" value="Genomic_DNA"/>
</dbReference>
<dbReference type="Pfam" id="PF04082">
    <property type="entry name" value="Fungal_trans"/>
    <property type="match status" value="1"/>
</dbReference>